<protein>
    <submittedName>
        <fullName evidence="2">Uncharacterized protein</fullName>
    </submittedName>
</protein>
<organism evidence="2 3">
    <name type="scientific">Trichomalopsis sarcophagae</name>
    <dbReference type="NCBI Taxonomy" id="543379"/>
    <lineage>
        <taxon>Eukaryota</taxon>
        <taxon>Metazoa</taxon>
        <taxon>Ecdysozoa</taxon>
        <taxon>Arthropoda</taxon>
        <taxon>Hexapoda</taxon>
        <taxon>Insecta</taxon>
        <taxon>Pterygota</taxon>
        <taxon>Neoptera</taxon>
        <taxon>Endopterygota</taxon>
        <taxon>Hymenoptera</taxon>
        <taxon>Apocrita</taxon>
        <taxon>Proctotrupomorpha</taxon>
        <taxon>Chalcidoidea</taxon>
        <taxon>Pteromalidae</taxon>
        <taxon>Pteromalinae</taxon>
        <taxon>Trichomalopsis</taxon>
    </lineage>
</organism>
<feature type="region of interest" description="Disordered" evidence="1">
    <location>
        <begin position="1"/>
        <end position="27"/>
    </location>
</feature>
<dbReference type="EMBL" id="NNAY01002821">
    <property type="protein sequence ID" value="OXU20494.1"/>
    <property type="molecule type" value="Genomic_DNA"/>
</dbReference>
<dbReference type="AlphaFoldDB" id="A0A232EQ56"/>
<gene>
    <name evidence="2" type="ORF">TSAR_004229</name>
</gene>
<evidence type="ECO:0000313" key="3">
    <source>
        <dbReference type="Proteomes" id="UP000215335"/>
    </source>
</evidence>
<evidence type="ECO:0000256" key="1">
    <source>
        <dbReference type="SAM" id="MobiDB-lite"/>
    </source>
</evidence>
<dbReference type="Proteomes" id="UP000215335">
    <property type="component" value="Unassembled WGS sequence"/>
</dbReference>
<accession>A0A232EQ56</accession>
<keyword evidence="3" id="KW-1185">Reference proteome</keyword>
<reference evidence="2 3" key="1">
    <citation type="journal article" date="2017" name="Curr. Biol.">
        <title>The Evolution of Venom by Co-option of Single-Copy Genes.</title>
        <authorList>
            <person name="Martinson E.O."/>
            <person name="Mrinalini"/>
            <person name="Kelkar Y.D."/>
            <person name="Chang C.H."/>
            <person name="Werren J.H."/>
        </authorList>
    </citation>
    <scope>NUCLEOTIDE SEQUENCE [LARGE SCALE GENOMIC DNA]</scope>
    <source>
        <strain evidence="2 3">Alberta</strain>
        <tissue evidence="2">Whole body</tissue>
    </source>
</reference>
<evidence type="ECO:0000313" key="2">
    <source>
        <dbReference type="EMBL" id="OXU20494.1"/>
    </source>
</evidence>
<proteinExistence type="predicted"/>
<comment type="caution">
    <text evidence="2">The sequence shown here is derived from an EMBL/GenBank/DDBJ whole genome shotgun (WGS) entry which is preliminary data.</text>
</comment>
<name>A0A232EQ56_9HYME</name>
<sequence>MRRGKGRPRKDEKEKKPANNMRNYLRN</sequence>